<feature type="signal peptide" evidence="1">
    <location>
        <begin position="1"/>
        <end position="29"/>
    </location>
</feature>
<dbReference type="AlphaFoldDB" id="A0A1E5PGB0"/>
<comment type="caution">
    <text evidence="2">The sequence shown here is derived from an EMBL/GenBank/DDBJ whole genome shotgun (WGS) entry which is preliminary data.</text>
</comment>
<dbReference type="RefSeq" id="WP_069775064.1">
    <property type="nucleotide sequence ID" value="NZ_MEHI01000001.1"/>
</dbReference>
<dbReference type="EMBL" id="MEHJ01000001">
    <property type="protein sequence ID" value="OEJ28536.1"/>
    <property type="molecule type" value="Genomic_DNA"/>
</dbReference>
<feature type="chain" id="PRO_5009183327" evidence="1">
    <location>
        <begin position="30"/>
        <end position="73"/>
    </location>
</feature>
<evidence type="ECO:0000313" key="2">
    <source>
        <dbReference type="EMBL" id="OEJ28536.1"/>
    </source>
</evidence>
<evidence type="ECO:0000313" key="3">
    <source>
        <dbReference type="Proteomes" id="UP000095759"/>
    </source>
</evidence>
<name>A0A1E5PGB0_9ACTN</name>
<dbReference type="STRING" id="285458.BGM19_04040"/>
<protein>
    <submittedName>
        <fullName evidence="2">Uncharacterized protein</fullName>
    </submittedName>
</protein>
<organism evidence="2 3">
    <name type="scientific">Streptomyces agglomeratus</name>
    <dbReference type="NCBI Taxonomy" id="285458"/>
    <lineage>
        <taxon>Bacteria</taxon>
        <taxon>Bacillati</taxon>
        <taxon>Actinomycetota</taxon>
        <taxon>Actinomycetes</taxon>
        <taxon>Kitasatosporales</taxon>
        <taxon>Streptomycetaceae</taxon>
        <taxon>Streptomyces</taxon>
    </lineage>
</organism>
<sequence>MKKNRLAAGGAAAAIAVGIAVGAAAPASAASAERISSVQELHAHVAKAVALESTQAGTLGDPVGQKVTESVES</sequence>
<dbReference type="Proteomes" id="UP000095759">
    <property type="component" value="Unassembled WGS sequence"/>
</dbReference>
<reference evidence="2 3" key="1">
    <citation type="submission" date="2016-08" db="EMBL/GenBank/DDBJ databases">
        <title>Complete genome sequence of Streptomyces agglomeratus strain 6-3-2, a novel anti-MRSA actinomycete isolated from Wuli of Tebit, China.</title>
        <authorList>
            <person name="Chen X."/>
        </authorList>
    </citation>
    <scope>NUCLEOTIDE SEQUENCE [LARGE SCALE GENOMIC DNA]</scope>
    <source>
        <strain evidence="2 3">6-3-2</strain>
    </source>
</reference>
<keyword evidence="1" id="KW-0732">Signal</keyword>
<proteinExistence type="predicted"/>
<gene>
    <name evidence="2" type="ORF">AS594_32715</name>
</gene>
<keyword evidence="3" id="KW-1185">Reference proteome</keyword>
<evidence type="ECO:0000256" key="1">
    <source>
        <dbReference type="SAM" id="SignalP"/>
    </source>
</evidence>
<accession>A0A1E5PGB0</accession>